<dbReference type="RefSeq" id="WP_140231214.1">
    <property type="nucleotide sequence ID" value="NZ_BAAAEV010000001.1"/>
</dbReference>
<evidence type="ECO:0000259" key="6">
    <source>
        <dbReference type="Pfam" id="PF07298"/>
    </source>
</evidence>
<evidence type="ECO:0000256" key="1">
    <source>
        <dbReference type="ARBA" id="ARBA00004141"/>
    </source>
</evidence>
<name>A0ABX0TZ29_9SPHN</name>
<comment type="subcellular location">
    <subcellularLocation>
        <location evidence="1">Membrane</location>
        <topology evidence="1">Multi-pass membrane protein</topology>
    </subcellularLocation>
</comment>
<feature type="domain" description="NnrU" evidence="6">
    <location>
        <begin position="4"/>
        <end position="221"/>
    </location>
</feature>
<evidence type="ECO:0000256" key="3">
    <source>
        <dbReference type="ARBA" id="ARBA00022989"/>
    </source>
</evidence>
<feature type="transmembrane region" description="Helical" evidence="5">
    <location>
        <begin position="35"/>
        <end position="57"/>
    </location>
</feature>
<dbReference type="InterPro" id="IPR009915">
    <property type="entry name" value="NnrU_dom"/>
</dbReference>
<keyword evidence="3 5" id="KW-1133">Transmembrane helix</keyword>
<keyword evidence="4 5" id="KW-0472">Membrane</keyword>
<evidence type="ECO:0000313" key="8">
    <source>
        <dbReference type="Proteomes" id="UP000788153"/>
    </source>
</evidence>
<reference evidence="7 8" key="1">
    <citation type="submission" date="2020-03" db="EMBL/GenBank/DDBJ databases">
        <title>Genomic Encyclopedia of Type Strains, Phase IV (KMG-IV): sequencing the most valuable type-strain genomes for metagenomic binning, comparative biology and taxonomic classification.</title>
        <authorList>
            <person name="Goeker M."/>
        </authorList>
    </citation>
    <scope>NUCLEOTIDE SEQUENCE [LARGE SCALE GENOMIC DNA]</scope>
    <source>
        <strain evidence="7 8">DSM 22753</strain>
    </source>
</reference>
<accession>A0ABX0TZ29</accession>
<feature type="transmembrane region" description="Helical" evidence="5">
    <location>
        <begin position="198"/>
        <end position="226"/>
    </location>
</feature>
<evidence type="ECO:0000256" key="5">
    <source>
        <dbReference type="SAM" id="Phobius"/>
    </source>
</evidence>
<evidence type="ECO:0000313" key="7">
    <source>
        <dbReference type="EMBL" id="NIJ23570.1"/>
    </source>
</evidence>
<organism evidence="7 8">
    <name type="scientific">Sphingomonas japonica</name>
    <dbReference type="NCBI Taxonomy" id="511662"/>
    <lineage>
        <taxon>Bacteria</taxon>
        <taxon>Pseudomonadati</taxon>
        <taxon>Pseudomonadota</taxon>
        <taxon>Alphaproteobacteria</taxon>
        <taxon>Sphingomonadales</taxon>
        <taxon>Sphingomonadaceae</taxon>
        <taxon>Sphingomonas</taxon>
    </lineage>
</organism>
<keyword evidence="8" id="KW-1185">Reference proteome</keyword>
<feature type="transmembrane region" description="Helical" evidence="5">
    <location>
        <begin position="69"/>
        <end position="90"/>
    </location>
</feature>
<evidence type="ECO:0000256" key="2">
    <source>
        <dbReference type="ARBA" id="ARBA00022692"/>
    </source>
</evidence>
<gene>
    <name evidence="7" type="ORF">FHT01_001112</name>
</gene>
<dbReference type="EMBL" id="JAASQP010000001">
    <property type="protein sequence ID" value="NIJ23570.1"/>
    <property type="molecule type" value="Genomic_DNA"/>
</dbReference>
<protein>
    <submittedName>
        <fullName evidence="7">Membrane protein</fullName>
    </submittedName>
</protein>
<sequence length="229" mass="24436">MDQLILASAAFVGTHFLLSHPLRAPLVGAIGGMGFLGLYSLVAFATLGWMISAYLALPPQPPMWGISDALWALASAAMLVASVLFVGSLIGNPALPDPTAAARPEKQPRGVFAVTRHPMMWSFALWSLAHIAVYPTPANLVLTGAILVLALVGAALQDAKKRRLEPGFWPQWQRETAFVPFANLLSGRTRWSAAMPGIGVLVGGVLLWLAASWAHLPFAGIAAGIWRWL</sequence>
<feature type="transmembrane region" description="Helical" evidence="5">
    <location>
        <begin position="123"/>
        <end position="156"/>
    </location>
</feature>
<keyword evidence="2 5" id="KW-0812">Transmembrane</keyword>
<comment type="caution">
    <text evidence="7">The sequence shown here is derived from an EMBL/GenBank/DDBJ whole genome shotgun (WGS) entry which is preliminary data.</text>
</comment>
<dbReference type="Proteomes" id="UP000788153">
    <property type="component" value="Unassembled WGS sequence"/>
</dbReference>
<dbReference type="Gene3D" id="1.20.120.1630">
    <property type="match status" value="1"/>
</dbReference>
<proteinExistence type="predicted"/>
<dbReference type="Pfam" id="PF07298">
    <property type="entry name" value="NnrU"/>
    <property type="match status" value="1"/>
</dbReference>
<evidence type="ECO:0000256" key="4">
    <source>
        <dbReference type="ARBA" id="ARBA00023136"/>
    </source>
</evidence>